<sequence>MAAAAPFEDGYFHLGSKSRCELKFYARGKVLW</sequence>
<comment type="caution">
    <text evidence="1">The sequence shown here is derived from an EMBL/GenBank/DDBJ whole genome shotgun (WGS) entry which is preliminary data.</text>
</comment>
<organism evidence="1 2">
    <name type="scientific">Corchorus capsularis</name>
    <name type="common">Jute</name>
    <dbReference type="NCBI Taxonomy" id="210143"/>
    <lineage>
        <taxon>Eukaryota</taxon>
        <taxon>Viridiplantae</taxon>
        <taxon>Streptophyta</taxon>
        <taxon>Embryophyta</taxon>
        <taxon>Tracheophyta</taxon>
        <taxon>Spermatophyta</taxon>
        <taxon>Magnoliopsida</taxon>
        <taxon>eudicotyledons</taxon>
        <taxon>Gunneridae</taxon>
        <taxon>Pentapetalae</taxon>
        <taxon>rosids</taxon>
        <taxon>malvids</taxon>
        <taxon>Malvales</taxon>
        <taxon>Malvaceae</taxon>
        <taxon>Grewioideae</taxon>
        <taxon>Apeibeae</taxon>
        <taxon>Corchorus</taxon>
    </lineage>
</organism>
<gene>
    <name evidence="1" type="ORF">CCACVL1_29968</name>
</gene>
<accession>A0A1R3FZB1</accession>
<reference evidence="1 2" key="1">
    <citation type="submission" date="2013-09" db="EMBL/GenBank/DDBJ databases">
        <title>Corchorus capsularis genome sequencing.</title>
        <authorList>
            <person name="Alam M."/>
            <person name="Haque M.S."/>
            <person name="Islam M.S."/>
            <person name="Emdad E.M."/>
            <person name="Islam M.M."/>
            <person name="Ahmed B."/>
            <person name="Halim A."/>
            <person name="Hossen Q.M.M."/>
            <person name="Hossain M.Z."/>
            <person name="Ahmed R."/>
            <person name="Khan M.M."/>
            <person name="Islam R."/>
            <person name="Rashid M.M."/>
            <person name="Khan S.A."/>
            <person name="Rahman M.S."/>
            <person name="Alam M."/>
        </authorList>
    </citation>
    <scope>NUCLEOTIDE SEQUENCE [LARGE SCALE GENOMIC DNA]</scope>
    <source>
        <strain evidence="2">cv. CVL-1</strain>
        <tissue evidence="1">Whole seedling</tissue>
    </source>
</reference>
<dbReference type="AlphaFoldDB" id="A0A1R3FZB1"/>
<keyword evidence="2" id="KW-1185">Reference proteome</keyword>
<evidence type="ECO:0000313" key="1">
    <source>
        <dbReference type="EMBL" id="OMO51162.1"/>
    </source>
</evidence>
<name>A0A1R3FZB1_COCAP</name>
<dbReference type="Gramene" id="OMO51162">
    <property type="protein sequence ID" value="OMO51162"/>
    <property type="gene ID" value="CCACVL1_29968"/>
</dbReference>
<evidence type="ECO:0000313" key="2">
    <source>
        <dbReference type="Proteomes" id="UP000188268"/>
    </source>
</evidence>
<protein>
    <submittedName>
        <fullName evidence="1">Uncharacterized protein</fullName>
    </submittedName>
</protein>
<proteinExistence type="predicted"/>
<dbReference type="Proteomes" id="UP000188268">
    <property type="component" value="Unassembled WGS sequence"/>
</dbReference>
<dbReference type="EMBL" id="AWWV01015930">
    <property type="protein sequence ID" value="OMO51162.1"/>
    <property type="molecule type" value="Genomic_DNA"/>
</dbReference>